<evidence type="ECO:0000256" key="6">
    <source>
        <dbReference type="ARBA" id="ARBA00022982"/>
    </source>
</evidence>
<dbReference type="GO" id="GO:0005743">
    <property type="term" value="C:mitochondrial inner membrane"/>
    <property type="evidence" value="ECO:0007669"/>
    <property type="project" value="UniProtKB-SubCell"/>
</dbReference>
<comment type="subcellular location">
    <subcellularLocation>
        <location evidence="1">Mitochondrion inner membrane</location>
        <topology evidence="1">Peripheral membrane protein</topology>
        <orientation evidence="1">Matrix side</orientation>
    </subcellularLocation>
</comment>
<evidence type="ECO:0000256" key="1">
    <source>
        <dbReference type="ARBA" id="ARBA00004443"/>
    </source>
</evidence>
<keyword evidence="10" id="KW-1185">Reference proteome</keyword>
<dbReference type="OrthoDB" id="286811at2759"/>
<name>A0A6A6UMR0_9PEZI</name>
<dbReference type="Proteomes" id="UP000799302">
    <property type="component" value="Unassembled WGS sequence"/>
</dbReference>
<evidence type="ECO:0000313" key="10">
    <source>
        <dbReference type="Proteomes" id="UP000799302"/>
    </source>
</evidence>
<evidence type="ECO:0000256" key="8">
    <source>
        <dbReference type="ARBA" id="ARBA00023136"/>
    </source>
</evidence>
<evidence type="ECO:0008006" key="11">
    <source>
        <dbReference type="Google" id="ProtNLM"/>
    </source>
</evidence>
<dbReference type="PANTHER" id="PTHR12653">
    <property type="entry name" value="NADH-UBIQUINONE OXIDOREDUCTASE 13 KD-B SUBUNIT"/>
    <property type="match status" value="1"/>
</dbReference>
<keyword evidence="5" id="KW-0999">Mitochondrion inner membrane</keyword>
<dbReference type="AlphaFoldDB" id="A0A6A6UMR0"/>
<evidence type="ECO:0000256" key="3">
    <source>
        <dbReference type="ARBA" id="ARBA00022448"/>
    </source>
</evidence>
<keyword evidence="3" id="KW-0813">Transport</keyword>
<protein>
    <recommendedName>
        <fullName evidence="11">NADH-ubiquinone oxidoreductase 29.9 kDa subunit</fullName>
    </recommendedName>
</protein>
<reference evidence="9" key="1">
    <citation type="journal article" date="2020" name="Stud. Mycol.">
        <title>101 Dothideomycetes genomes: a test case for predicting lifestyles and emergence of pathogens.</title>
        <authorList>
            <person name="Haridas S."/>
            <person name="Albert R."/>
            <person name="Binder M."/>
            <person name="Bloem J."/>
            <person name="Labutti K."/>
            <person name="Salamov A."/>
            <person name="Andreopoulos B."/>
            <person name="Baker S."/>
            <person name="Barry K."/>
            <person name="Bills G."/>
            <person name="Bluhm B."/>
            <person name="Cannon C."/>
            <person name="Castanera R."/>
            <person name="Culley D."/>
            <person name="Daum C."/>
            <person name="Ezra D."/>
            <person name="Gonzalez J."/>
            <person name="Henrissat B."/>
            <person name="Kuo A."/>
            <person name="Liang C."/>
            <person name="Lipzen A."/>
            <person name="Lutzoni F."/>
            <person name="Magnuson J."/>
            <person name="Mondo S."/>
            <person name="Nolan M."/>
            <person name="Ohm R."/>
            <person name="Pangilinan J."/>
            <person name="Park H.-J."/>
            <person name="Ramirez L."/>
            <person name="Alfaro M."/>
            <person name="Sun H."/>
            <person name="Tritt A."/>
            <person name="Yoshinaga Y."/>
            <person name="Zwiers L.-H."/>
            <person name="Turgeon B."/>
            <person name="Goodwin S."/>
            <person name="Spatafora J."/>
            <person name="Crous P."/>
            <person name="Grigoriev I."/>
        </authorList>
    </citation>
    <scope>NUCLEOTIDE SEQUENCE</scope>
    <source>
        <strain evidence="9">CBS 115976</strain>
    </source>
</reference>
<gene>
    <name evidence="9" type="ORF">BT63DRAFT_409875</name>
</gene>
<evidence type="ECO:0000256" key="5">
    <source>
        <dbReference type="ARBA" id="ARBA00022792"/>
    </source>
</evidence>
<dbReference type="InterPro" id="IPR006806">
    <property type="entry name" value="NDUFA5"/>
</dbReference>
<keyword evidence="4" id="KW-0679">Respiratory chain</keyword>
<accession>A0A6A6UMR0</accession>
<keyword evidence="8" id="KW-0472">Membrane</keyword>
<keyword evidence="7" id="KW-0496">Mitochondrion</keyword>
<evidence type="ECO:0000256" key="2">
    <source>
        <dbReference type="ARBA" id="ARBA00010261"/>
    </source>
</evidence>
<comment type="similarity">
    <text evidence="2">Belongs to the complex I NDUFA5 subunit family.</text>
</comment>
<sequence>MRPATRLLAAVRSARTLEPGTPTGLTGLATHPSPRSTLIFLYSSILSKLEQVPEHSIYRQATAALTNKRLAIVEAVRPAGFDRWESRMAHELAELTGNMSEEQRAKLFQYKGRTFVPAKMWEPPVDLRKLEWDGEILWSRSFGPQSQEDADRDLKAFQVKNELEQQRHTTVEQEPLLTVSQQVDRGYCVTETDTDLCYRIEELEEKIGAGLIEEVIQVAEGENKLVDTMIENKVWEDLTEKAPEGQWSYFERQPQS</sequence>
<organism evidence="9 10">
    <name type="scientific">Microthyrium microscopicum</name>
    <dbReference type="NCBI Taxonomy" id="703497"/>
    <lineage>
        <taxon>Eukaryota</taxon>
        <taxon>Fungi</taxon>
        <taxon>Dikarya</taxon>
        <taxon>Ascomycota</taxon>
        <taxon>Pezizomycotina</taxon>
        <taxon>Dothideomycetes</taxon>
        <taxon>Dothideomycetes incertae sedis</taxon>
        <taxon>Microthyriales</taxon>
        <taxon>Microthyriaceae</taxon>
        <taxon>Microthyrium</taxon>
    </lineage>
</organism>
<evidence type="ECO:0000256" key="7">
    <source>
        <dbReference type="ARBA" id="ARBA00023128"/>
    </source>
</evidence>
<dbReference type="Pfam" id="PF04716">
    <property type="entry name" value="ETC_C1_NDUFA5"/>
    <property type="match status" value="1"/>
</dbReference>
<proteinExistence type="inferred from homology"/>
<dbReference type="GO" id="GO:0022904">
    <property type="term" value="P:respiratory electron transport chain"/>
    <property type="evidence" value="ECO:0007669"/>
    <property type="project" value="InterPro"/>
</dbReference>
<evidence type="ECO:0000313" key="9">
    <source>
        <dbReference type="EMBL" id="KAF2672791.1"/>
    </source>
</evidence>
<keyword evidence="6" id="KW-0249">Electron transport</keyword>
<dbReference type="EMBL" id="MU004231">
    <property type="protein sequence ID" value="KAF2672791.1"/>
    <property type="molecule type" value="Genomic_DNA"/>
</dbReference>
<evidence type="ECO:0000256" key="4">
    <source>
        <dbReference type="ARBA" id="ARBA00022660"/>
    </source>
</evidence>
<dbReference type="PANTHER" id="PTHR12653:SF0">
    <property type="entry name" value="NADH DEHYDROGENASE [UBIQUINONE] 1 ALPHA SUBCOMPLEX SUBUNIT 5"/>
    <property type="match status" value="1"/>
</dbReference>